<dbReference type="EMBL" id="MU863627">
    <property type="protein sequence ID" value="KAK4104340.1"/>
    <property type="molecule type" value="Genomic_DNA"/>
</dbReference>
<sequence length="186" mass="20484">AISFEFQPSGPFRQLAKPKFRLRRFQAQATAAAPAKAPALVTPPAPATQVVVPPAPLKMGKASVSLTGAEPSQEPFDFVVLPGEILRSLCKQWIEKSVTFMGEADLLANLTPSWISKWKQDTLVDLGKKLGPNDDVKEFDQDKAAVFVTQFFRHNFFRRMDGPVYNSQGALCRLIRAIAAKEGLDL</sequence>
<dbReference type="AlphaFoldDB" id="A0AAN6Q692"/>
<protein>
    <submittedName>
        <fullName evidence="1">Uncharacterized protein</fullName>
    </submittedName>
</protein>
<reference evidence="1" key="2">
    <citation type="submission" date="2023-05" db="EMBL/GenBank/DDBJ databases">
        <authorList>
            <consortium name="Lawrence Berkeley National Laboratory"/>
            <person name="Steindorff A."/>
            <person name="Hensen N."/>
            <person name="Bonometti L."/>
            <person name="Westerberg I."/>
            <person name="Brannstrom I.O."/>
            <person name="Guillou S."/>
            <person name="Cros-Aarteil S."/>
            <person name="Calhoun S."/>
            <person name="Haridas S."/>
            <person name="Kuo A."/>
            <person name="Mondo S."/>
            <person name="Pangilinan J."/>
            <person name="Riley R."/>
            <person name="Labutti K."/>
            <person name="Andreopoulos B."/>
            <person name="Lipzen A."/>
            <person name="Chen C."/>
            <person name="Yanf M."/>
            <person name="Daum C."/>
            <person name="Ng V."/>
            <person name="Clum A."/>
            <person name="Ohm R."/>
            <person name="Martin F."/>
            <person name="Silar P."/>
            <person name="Natvig D."/>
            <person name="Lalanne C."/>
            <person name="Gautier V."/>
            <person name="Ament-Velasquez S.L."/>
            <person name="Kruys A."/>
            <person name="Hutchinson M.I."/>
            <person name="Powell A.J."/>
            <person name="Barry K."/>
            <person name="Miller A.N."/>
            <person name="Grigoriev I.V."/>
            <person name="Debuchy R."/>
            <person name="Gladieux P."/>
            <person name="Thoren M.H."/>
            <person name="Johannesson H."/>
        </authorList>
    </citation>
    <scope>NUCLEOTIDE SEQUENCE</scope>
    <source>
        <strain evidence="1">CBS 757.83</strain>
    </source>
</reference>
<reference evidence="1" key="1">
    <citation type="journal article" date="2023" name="Mol. Phylogenet. Evol.">
        <title>Genome-scale phylogeny and comparative genomics of the fungal order Sordariales.</title>
        <authorList>
            <person name="Hensen N."/>
            <person name="Bonometti L."/>
            <person name="Westerberg I."/>
            <person name="Brannstrom I.O."/>
            <person name="Guillou S."/>
            <person name="Cros-Aarteil S."/>
            <person name="Calhoun S."/>
            <person name="Haridas S."/>
            <person name="Kuo A."/>
            <person name="Mondo S."/>
            <person name="Pangilinan J."/>
            <person name="Riley R."/>
            <person name="LaButti K."/>
            <person name="Andreopoulos B."/>
            <person name="Lipzen A."/>
            <person name="Chen C."/>
            <person name="Yan M."/>
            <person name="Daum C."/>
            <person name="Ng V."/>
            <person name="Clum A."/>
            <person name="Steindorff A."/>
            <person name="Ohm R.A."/>
            <person name="Martin F."/>
            <person name="Silar P."/>
            <person name="Natvig D.O."/>
            <person name="Lalanne C."/>
            <person name="Gautier V."/>
            <person name="Ament-Velasquez S.L."/>
            <person name="Kruys A."/>
            <person name="Hutchinson M.I."/>
            <person name="Powell A.J."/>
            <person name="Barry K."/>
            <person name="Miller A.N."/>
            <person name="Grigoriev I.V."/>
            <person name="Debuchy R."/>
            <person name="Gladieux P."/>
            <person name="Hiltunen Thoren M."/>
            <person name="Johannesson H."/>
        </authorList>
    </citation>
    <scope>NUCLEOTIDE SEQUENCE</scope>
    <source>
        <strain evidence="1">CBS 757.83</strain>
    </source>
</reference>
<accession>A0AAN6Q692</accession>
<dbReference type="Proteomes" id="UP001305647">
    <property type="component" value="Unassembled WGS sequence"/>
</dbReference>
<evidence type="ECO:0000313" key="2">
    <source>
        <dbReference type="Proteomes" id="UP001305647"/>
    </source>
</evidence>
<comment type="caution">
    <text evidence="1">The sequence shown here is derived from an EMBL/GenBank/DDBJ whole genome shotgun (WGS) entry which is preliminary data.</text>
</comment>
<feature type="non-terminal residue" evidence="1">
    <location>
        <position position="186"/>
    </location>
</feature>
<name>A0AAN6Q692_9PEZI</name>
<evidence type="ECO:0000313" key="1">
    <source>
        <dbReference type="EMBL" id="KAK4104340.1"/>
    </source>
</evidence>
<keyword evidence="2" id="KW-1185">Reference proteome</keyword>
<feature type="non-terminal residue" evidence="1">
    <location>
        <position position="1"/>
    </location>
</feature>
<organism evidence="1 2">
    <name type="scientific">Parathielavia hyrcaniae</name>
    <dbReference type="NCBI Taxonomy" id="113614"/>
    <lineage>
        <taxon>Eukaryota</taxon>
        <taxon>Fungi</taxon>
        <taxon>Dikarya</taxon>
        <taxon>Ascomycota</taxon>
        <taxon>Pezizomycotina</taxon>
        <taxon>Sordariomycetes</taxon>
        <taxon>Sordariomycetidae</taxon>
        <taxon>Sordariales</taxon>
        <taxon>Chaetomiaceae</taxon>
        <taxon>Parathielavia</taxon>
    </lineage>
</organism>
<gene>
    <name evidence="1" type="ORF">N658DRAFT_405992</name>
</gene>
<proteinExistence type="predicted"/>